<dbReference type="PRINTS" id="PR00081">
    <property type="entry name" value="GDHRDH"/>
</dbReference>
<organism evidence="3 4">
    <name type="scientific">Corallococcus coralloides (strain ATCC 25202 / DSM 2259 / NBRC 100086 / M2)</name>
    <name type="common">Myxococcus coralloides</name>
    <dbReference type="NCBI Taxonomy" id="1144275"/>
    <lineage>
        <taxon>Bacteria</taxon>
        <taxon>Pseudomonadati</taxon>
        <taxon>Myxococcota</taxon>
        <taxon>Myxococcia</taxon>
        <taxon>Myxococcales</taxon>
        <taxon>Cystobacterineae</taxon>
        <taxon>Myxococcaceae</taxon>
        <taxon>Corallococcus</taxon>
    </lineage>
</organism>
<dbReference type="SUPFAM" id="SSF51735">
    <property type="entry name" value="NAD(P)-binding Rossmann-fold domains"/>
    <property type="match status" value="1"/>
</dbReference>
<dbReference type="Proteomes" id="UP000007587">
    <property type="component" value="Chromosome"/>
</dbReference>
<dbReference type="InterPro" id="IPR036291">
    <property type="entry name" value="NAD(P)-bd_dom_sf"/>
</dbReference>
<dbReference type="STRING" id="1144275.COCOR_00726"/>
<dbReference type="Gene3D" id="3.40.50.720">
    <property type="entry name" value="NAD(P)-binding Rossmann-like Domain"/>
    <property type="match status" value="1"/>
</dbReference>
<dbReference type="eggNOG" id="COG1028">
    <property type="taxonomic scope" value="Bacteria"/>
</dbReference>
<dbReference type="EMBL" id="CP003389">
    <property type="protein sequence ID" value="AFE08705.1"/>
    <property type="molecule type" value="Genomic_DNA"/>
</dbReference>
<comment type="similarity">
    <text evidence="1">Belongs to the short-chain dehydrogenases/reductases (SDR) family.</text>
</comment>
<accession>H8MHE7</accession>
<keyword evidence="2" id="KW-0560">Oxidoreductase</keyword>
<evidence type="ECO:0000313" key="3">
    <source>
        <dbReference type="EMBL" id="AFE08705.1"/>
    </source>
</evidence>
<protein>
    <submittedName>
        <fullName evidence="3">Short-chain dehydrogenase/reductase</fullName>
    </submittedName>
</protein>
<gene>
    <name evidence="3" type="primary">fabG1</name>
    <name evidence="3" type="ordered locus">COCOR_00726</name>
</gene>
<keyword evidence="4" id="KW-1185">Reference proteome</keyword>
<dbReference type="PANTHER" id="PTHR24321:SF8">
    <property type="entry name" value="ESTRADIOL 17-BETA-DEHYDROGENASE 8-RELATED"/>
    <property type="match status" value="1"/>
</dbReference>
<sequence>MSARFPHQKLIVVGGTSGMGKAVAQLVLEEGGRAVVIGHRDDKLQAAVTELAAFGSVDGLRADITSGAERQALVAQLRRDHADATLLVNAAGVFLPKSFLEHEERDYDLYLDLNKAVFFITQAVARSMVAMGKGGAIVNIGSMWARQAIQATPSSAYSMAKAGLHSLTQHLAMELASHGIRVNAVSPAVVETPIYEGFIPKEQVHRTLQGFNGFHPLGRVGRAEEVARTIAHLLSNEASWVTGAIWDVDGGVMAGRNQYS</sequence>
<dbReference type="InParanoid" id="H8MHE7"/>
<evidence type="ECO:0000256" key="2">
    <source>
        <dbReference type="ARBA" id="ARBA00023002"/>
    </source>
</evidence>
<reference evidence="3 4" key="1">
    <citation type="journal article" date="2012" name="J. Bacteriol.">
        <title>Complete Genome Sequence of the Fruiting Myxobacterium Corallococcus coralloides DSM 2259.</title>
        <authorList>
            <person name="Huntley S."/>
            <person name="Zhang Y."/>
            <person name="Treuner-Lange A."/>
            <person name="Kneip S."/>
            <person name="Sensen C.W."/>
            <person name="Sogaard-Andersen L."/>
        </authorList>
    </citation>
    <scope>NUCLEOTIDE SEQUENCE [LARGE SCALE GENOMIC DNA]</scope>
    <source>
        <strain evidence="4">ATCC 25202 / DSM 2259 / NBRC 100086 / M2</strain>
    </source>
</reference>
<dbReference type="PANTHER" id="PTHR24321">
    <property type="entry name" value="DEHYDROGENASES, SHORT CHAIN"/>
    <property type="match status" value="1"/>
</dbReference>
<evidence type="ECO:0000313" key="4">
    <source>
        <dbReference type="Proteomes" id="UP000007587"/>
    </source>
</evidence>
<dbReference type="HOGENOM" id="CLU_010194_1_1_7"/>
<reference evidence="4" key="2">
    <citation type="submission" date="2012-03" db="EMBL/GenBank/DDBJ databases">
        <title>Genome sequence of the fruiting myxobacterium Corallococcus coralloides DSM 2259.</title>
        <authorList>
            <person name="Huntley S."/>
            <person name="Zhang Y."/>
            <person name="Treuner-Lange A."/>
            <person name="Sensen C.W."/>
            <person name="Sogaard-Andersen L."/>
        </authorList>
    </citation>
    <scope>NUCLEOTIDE SEQUENCE [LARGE SCALE GENOMIC DNA]</scope>
    <source>
        <strain evidence="4">ATCC 25202 / DSM 2259 / NBRC 100086 / M2</strain>
    </source>
</reference>
<dbReference type="CDD" id="cd05233">
    <property type="entry name" value="SDR_c"/>
    <property type="match status" value="1"/>
</dbReference>
<dbReference type="KEGG" id="ccx:COCOR_00726"/>
<dbReference type="InterPro" id="IPR002347">
    <property type="entry name" value="SDR_fam"/>
</dbReference>
<dbReference type="GO" id="GO:0016491">
    <property type="term" value="F:oxidoreductase activity"/>
    <property type="evidence" value="ECO:0007669"/>
    <property type="project" value="UniProtKB-KW"/>
</dbReference>
<name>H8MHE7_CORCM</name>
<dbReference type="AlphaFoldDB" id="H8MHE7"/>
<dbReference type="FunFam" id="3.40.50.720:FF:000084">
    <property type="entry name" value="Short-chain dehydrogenase reductase"/>
    <property type="match status" value="1"/>
</dbReference>
<dbReference type="OrthoDB" id="9803333at2"/>
<dbReference type="RefSeq" id="WP_014393577.1">
    <property type="nucleotide sequence ID" value="NC_017030.1"/>
</dbReference>
<proteinExistence type="inferred from homology"/>
<dbReference type="Pfam" id="PF13561">
    <property type="entry name" value="adh_short_C2"/>
    <property type="match status" value="1"/>
</dbReference>
<evidence type="ECO:0000256" key="1">
    <source>
        <dbReference type="ARBA" id="ARBA00006484"/>
    </source>
</evidence>
<dbReference type="PRINTS" id="PR00080">
    <property type="entry name" value="SDRFAMILY"/>
</dbReference>